<proteinExistence type="predicted"/>
<name>A0A6B0U619_IXORI</name>
<accession>A0A6B0U619</accession>
<evidence type="ECO:0000256" key="1">
    <source>
        <dbReference type="SAM" id="SignalP"/>
    </source>
</evidence>
<organism evidence="2">
    <name type="scientific">Ixodes ricinus</name>
    <name type="common">Common tick</name>
    <name type="synonym">Acarus ricinus</name>
    <dbReference type="NCBI Taxonomy" id="34613"/>
    <lineage>
        <taxon>Eukaryota</taxon>
        <taxon>Metazoa</taxon>
        <taxon>Ecdysozoa</taxon>
        <taxon>Arthropoda</taxon>
        <taxon>Chelicerata</taxon>
        <taxon>Arachnida</taxon>
        <taxon>Acari</taxon>
        <taxon>Parasitiformes</taxon>
        <taxon>Ixodida</taxon>
        <taxon>Ixodoidea</taxon>
        <taxon>Ixodidae</taxon>
        <taxon>Ixodinae</taxon>
        <taxon>Ixodes</taxon>
    </lineage>
</organism>
<keyword evidence="1" id="KW-0732">Signal</keyword>
<dbReference type="EMBL" id="GIFC01002161">
    <property type="protein sequence ID" value="MXU84244.1"/>
    <property type="molecule type" value="Transcribed_RNA"/>
</dbReference>
<evidence type="ECO:0000313" key="2">
    <source>
        <dbReference type="EMBL" id="MXU84244.1"/>
    </source>
</evidence>
<feature type="signal peptide" evidence="1">
    <location>
        <begin position="1"/>
        <end position="22"/>
    </location>
</feature>
<feature type="chain" id="PRO_5025330343" evidence="1">
    <location>
        <begin position="23"/>
        <end position="80"/>
    </location>
</feature>
<dbReference type="AlphaFoldDB" id="A0A6B0U619"/>
<reference evidence="2" key="1">
    <citation type="submission" date="2019-12" db="EMBL/GenBank/DDBJ databases">
        <title>An insight into the sialome of adult female Ixodes ricinus ticks feeding for 6 days.</title>
        <authorList>
            <person name="Perner J."/>
            <person name="Ribeiro J.M.C."/>
        </authorList>
    </citation>
    <scope>NUCLEOTIDE SEQUENCE</scope>
    <source>
        <strain evidence="2">Semi-engorged</strain>
        <tissue evidence="2">Salivary glands</tissue>
    </source>
</reference>
<protein>
    <submittedName>
        <fullName evidence="2">Putative mitochondrial import inner membrane translocase subunit tim50</fullName>
    </submittedName>
</protein>
<sequence>MSHWTFLVRGLCVLAPCAQAHAAPALVLCRDSVGFKSGQCWLQVGRVSVSSRRSVCSRLGQSRGQFGFHRCLVFEQGNRA</sequence>